<dbReference type="Gene3D" id="3.40.50.620">
    <property type="entry name" value="HUPs"/>
    <property type="match status" value="1"/>
</dbReference>
<comment type="function">
    <text evidence="1">Is required not only for elongation of protein synthesis but also for the initiation of all mRNA translation through initiator tRNA(fMet) aminoacylation.</text>
</comment>
<dbReference type="PRINTS" id="PR01041">
    <property type="entry name" value="TRNASYNTHMET"/>
</dbReference>
<evidence type="ECO:0000256" key="3">
    <source>
        <dbReference type="ARBA" id="ARBA00018753"/>
    </source>
</evidence>
<evidence type="ECO:0000256" key="5">
    <source>
        <dbReference type="ARBA" id="ARBA00022598"/>
    </source>
</evidence>
<organism evidence="13 14">
    <name type="scientific">Mycoplasma amphoriforme A39</name>
    <dbReference type="NCBI Taxonomy" id="572419"/>
    <lineage>
        <taxon>Bacteria</taxon>
        <taxon>Bacillati</taxon>
        <taxon>Mycoplasmatota</taxon>
        <taxon>Mollicutes</taxon>
        <taxon>Mycoplasmataceae</taxon>
        <taxon>Mycoplasma</taxon>
    </lineage>
</organism>
<keyword evidence="7 11" id="KW-0067">ATP-binding</keyword>
<dbReference type="EMBL" id="HG937516">
    <property type="protein sequence ID" value="CDN40202.1"/>
    <property type="molecule type" value="Genomic_DNA"/>
</dbReference>
<dbReference type="InterPro" id="IPR023457">
    <property type="entry name" value="Met-tRNA_synth_2"/>
</dbReference>
<dbReference type="InterPro" id="IPR015413">
    <property type="entry name" value="Methionyl/Leucyl_tRNA_Synth"/>
</dbReference>
<accession>A0A292II27</accession>
<dbReference type="InterPro" id="IPR009080">
    <property type="entry name" value="tRNAsynth_Ia_anticodon-bd"/>
</dbReference>
<evidence type="ECO:0000313" key="13">
    <source>
        <dbReference type="EMBL" id="CDN40202.1"/>
    </source>
</evidence>
<evidence type="ECO:0000256" key="8">
    <source>
        <dbReference type="ARBA" id="ARBA00022917"/>
    </source>
</evidence>
<evidence type="ECO:0000256" key="2">
    <source>
        <dbReference type="ARBA" id="ARBA00012838"/>
    </source>
</evidence>
<keyword evidence="5 11" id="KW-0436">Ligase</keyword>
<protein>
    <recommendedName>
        <fullName evidence="3">Methionine--tRNA ligase</fullName>
        <ecNumber evidence="2">6.1.1.10</ecNumber>
    </recommendedName>
    <alternativeName>
        <fullName evidence="10">Methionyl-tRNA synthetase</fullName>
    </alternativeName>
</protein>
<gene>
    <name evidence="13" type="ORF">MAMA39_00770</name>
</gene>
<dbReference type="Gene3D" id="1.10.730.10">
    <property type="entry name" value="Isoleucyl-tRNA Synthetase, Domain 1"/>
    <property type="match status" value="1"/>
</dbReference>
<evidence type="ECO:0000256" key="6">
    <source>
        <dbReference type="ARBA" id="ARBA00022741"/>
    </source>
</evidence>
<dbReference type="InterPro" id="IPR014729">
    <property type="entry name" value="Rossmann-like_a/b/a_fold"/>
</dbReference>
<proteinExistence type="inferred from homology"/>
<keyword evidence="6 11" id="KW-0547">Nucleotide-binding</keyword>
<evidence type="ECO:0000256" key="11">
    <source>
        <dbReference type="RuleBase" id="RU363039"/>
    </source>
</evidence>
<dbReference type="SUPFAM" id="SSF52374">
    <property type="entry name" value="Nucleotidylyl transferase"/>
    <property type="match status" value="1"/>
</dbReference>
<sequence length="519" mass="60445">MKLKKACIITTPIFYPSGAPHIGHAFTTILGDFIKRFKQQRGYDVFLLTGSDEHGKKIQTKAVLANKTPQEYVDQNSLRFKDLFDKMQISYDQFVRTTNSEHEQAVQAIFTKIQSQGNIYLDDWEGLYCVDCEENYTGSQVIIKNEKAFCQIGHPIENHKEKTYFIKIAEYESLIKKFLVEQQLNIFPDSRFNELINNFLNTGLKNLSISREEVTWGILVPGDDKQTIYVWFDALFSYLTGTGYLTSHDSNFQKYWNDPNSERIQLLSKEIGRFHCIYWPLFLTFLNIPLPTQFILHGWIVDENGTKMSKSLGNIIDPYNWVEQYGNDAMRYYLLKEMNLAKDNRCGKQLLESVYNADLANNLGNLISRTIGMLTKYQNQIILQPENFDEQLQNLFEQLKCLPISFENLINQKSYHAAFTHCIEAVVRINKAIQDYKPWELFKNNQKQKLANLLFLAAATIRNVFVLLEPVFINKSKQAYQQMNFDSKLTTIDSLQNHFAICNVKVNQAYPLFERIQKK</sequence>
<evidence type="ECO:0000256" key="4">
    <source>
        <dbReference type="ARBA" id="ARBA00022490"/>
    </source>
</evidence>
<comment type="similarity">
    <text evidence="11">Belongs to the class-I aminoacyl-tRNA synthetase family.</text>
</comment>
<dbReference type="InterPro" id="IPR001412">
    <property type="entry name" value="aa-tRNA-synth_I_CS"/>
</dbReference>
<feature type="domain" description="Methionyl/Leucyl tRNA synthetase" evidence="12">
    <location>
        <begin position="8"/>
        <end position="370"/>
    </location>
</feature>
<dbReference type="NCBIfam" id="TIGR00398">
    <property type="entry name" value="metG"/>
    <property type="match status" value="1"/>
</dbReference>
<dbReference type="PROSITE" id="PS00178">
    <property type="entry name" value="AA_TRNA_LIGASE_I"/>
    <property type="match status" value="1"/>
</dbReference>
<dbReference type="Pfam" id="PF09334">
    <property type="entry name" value="tRNA-synt_1g"/>
    <property type="match status" value="1"/>
</dbReference>
<dbReference type="InterPro" id="IPR014758">
    <property type="entry name" value="Met-tRNA_synth"/>
</dbReference>
<dbReference type="Proteomes" id="UP000261764">
    <property type="component" value="Chromosome I"/>
</dbReference>
<dbReference type="GO" id="GO:0006431">
    <property type="term" value="P:methionyl-tRNA aminoacylation"/>
    <property type="evidence" value="ECO:0007669"/>
    <property type="project" value="InterPro"/>
</dbReference>
<keyword evidence="8 11" id="KW-0648">Protein biosynthesis</keyword>
<evidence type="ECO:0000256" key="9">
    <source>
        <dbReference type="ARBA" id="ARBA00023146"/>
    </source>
</evidence>
<evidence type="ECO:0000313" key="14">
    <source>
        <dbReference type="Proteomes" id="UP000261764"/>
    </source>
</evidence>
<reference evidence="13 14" key="1">
    <citation type="journal article" date="2015" name="Clin. Infect. Dis.">
        <title>Genomic Investigations unmask Mycoplasma amphoriforme, a new respiratory pathogen.</title>
        <authorList>
            <person name="Gillespie S.H."/>
            <person name="Ling C.L."/>
            <person name="Oravcova K."/>
            <person name="Pinheiro M."/>
            <person name="Wells L."/>
            <person name="Bryant J.M."/>
            <person name="McHugh T.D."/>
            <person name="Bebear C."/>
            <person name="Webster D."/>
            <person name="Harris S.R."/>
            <person name="Seth-Smith H.M."/>
            <person name="Thomson N.R."/>
        </authorList>
    </citation>
    <scope>NUCLEOTIDE SEQUENCE [LARGE SCALE GENOMIC DNA]</scope>
    <source>
        <strain evidence="13 14">A39</strain>
    </source>
</reference>
<name>A0A292II27_9MOLU</name>
<dbReference type="PANTHER" id="PTHR43326">
    <property type="entry name" value="METHIONYL-TRNA SYNTHETASE"/>
    <property type="match status" value="1"/>
</dbReference>
<dbReference type="Gene3D" id="2.170.220.10">
    <property type="match status" value="1"/>
</dbReference>
<dbReference type="GO" id="GO:0005524">
    <property type="term" value="F:ATP binding"/>
    <property type="evidence" value="ECO:0007669"/>
    <property type="project" value="UniProtKB-KW"/>
</dbReference>
<dbReference type="KEGG" id="mamp:MAMA39_00770"/>
<dbReference type="EC" id="6.1.1.10" evidence="2"/>
<keyword evidence="9 11" id="KW-0030">Aminoacyl-tRNA synthetase</keyword>
<evidence type="ECO:0000259" key="12">
    <source>
        <dbReference type="Pfam" id="PF09334"/>
    </source>
</evidence>
<dbReference type="SUPFAM" id="SSF47323">
    <property type="entry name" value="Anticodon-binding domain of a subclass of class I aminoacyl-tRNA synthetases"/>
    <property type="match status" value="1"/>
</dbReference>
<dbReference type="CDD" id="cd00814">
    <property type="entry name" value="MetRS_core"/>
    <property type="match status" value="1"/>
</dbReference>
<evidence type="ECO:0000256" key="1">
    <source>
        <dbReference type="ARBA" id="ARBA00003314"/>
    </source>
</evidence>
<evidence type="ECO:0000256" key="7">
    <source>
        <dbReference type="ARBA" id="ARBA00022840"/>
    </source>
</evidence>
<dbReference type="RefSeq" id="WP_343251542.1">
    <property type="nucleotide sequence ID" value="NZ_HG937516.1"/>
</dbReference>
<dbReference type="GO" id="GO:0004825">
    <property type="term" value="F:methionine-tRNA ligase activity"/>
    <property type="evidence" value="ECO:0007669"/>
    <property type="project" value="UniProtKB-EC"/>
</dbReference>
<dbReference type="InterPro" id="IPR033911">
    <property type="entry name" value="MetRS_core"/>
</dbReference>
<dbReference type="PANTHER" id="PTHR43326:SF1">
    <property type="entry name" value="METHIONINE--TRNA LIGASE, MITOCHONDRIAL"/>
    <property type="match status" value="1"/>
</dbReference>
<evidence type="ECO:0000256" key="10">
    <source>
        <dbReference type="ARBA" id="ARBA00030904"/>
    </source>
</evidence>
<keyword evidence="4" id="KW-0963">Cytoplasm</keyword>
<keyword evidence="14" id="KW-1185">Reference proteome</keyword>
<dbReference type="AlphaFoldDB" id="A0A292II27"/>